<evidence type="ECO:0000313" key="9">
    <source>
        <dbReference type="EMBL" id="CAG9336223.1"/>
    </source>
</evidence>
<feature type="domain" description="ZZ-type" evidence="7">
    <location>
        <begin position="195"/>
        <end position="247"/>
    </location>
</feature>
<evidence type="ECO:0000256" key="5">
    <source>
        <dbReference type="PROSITE-ProRule" id="PRU00228"/>
    </source>
</evidence>
<dbReference type="GO" id="GO:0043122">
    <property type="term" value="P:regulation of canonical NF-kappaB signal transduction"/>
    <property type="evidence" value="ECO:0007669"/>
    <property type="project" value="TreeGrafter"/>
</dbReference>
<keyword evidence="3 4" id="KW-0862">Zinc</keyword>
<evidence type="ECO:0000259" key="8">
    <source>
        <dbReference type="PROSITE" id="PS50145"/>
    </source>
</evidence>
<keyword evidence="1 4" id="KW-0479">Metal-binding</keyword>
<dbReference type="SMART" id="SM00291">
    <property type="entry name" value="ZnF_ZZ"/>
    <property type="match status" value="2"/>
</dbReference>
<dbReference type="PROSITE" id="PS50089">
    <property type="entry name" value="ZF_RING_2"/>
    <property type="match status" value="1"/>
</dbReference>
<evidence type="ECO:0000256" key="4">
    <source>
        <dbReference type="PROSITE-ProRule" id="PRU00207"/>
    </source>
</evidence>
<dbReference type="InterPro" id="IPR001293">
    <property type="entry name" value="Znf_TRAF"/>
</dbReference>
<feature type="domain" description="ZZ-type" evidence="7">
    <location>
        <begin position="247"/>
        <end position="303"/>
    </location>
</feature>
<dbReference type="Gene3D" id="3.30.60.90">
    <property type="match status" value="2"/>
</dbReference>
<keyword evidence="2 5" id="KW-0863">Zinc-finger</keyword>
<accession>A0AAU9KG03</accession>
<dbReference type="InterPro" id="IPR013083">
    <property type="entry name" value="Znf_RING/FYVE/PHD"/>
</dbReference>
<comment type="caution">
    <text evidence="9">The sequence shown here is derived from an EMBL/GenBank/DDBJ whole genome shotgun (WGS) entry which is preliminary data.</text>
</comment>
<evidence type="ECO:0000313" key="10">
    <source>
        <dbReference type="Proteomes" id="UP001162131"/>
    </source>
</evidence>
<evidence type="ECO:0000256" key="2">
    <source>
        <dbReference type="ARBA" id="ARBA00022771"/>
    </source>
</evidence>
<protein>
    <submittedName>
        <fullName evidence="9">Uncharacterized protein</fullName>
    </submittedName>
</protein>
<dbReference type="EMBL" id="CAJZBQ010000064">
    <property type="protein sequence ID" value="CAG9336223.1"/>
    <property type="molecule type" value="Genomic_DNA"/>
</dbReference>
<evidence type="ECO:0000256" key="3">
    <source>
        <dbReference type="ARBA" id="ARBA00022833"/>
    </source>
</evidence>
<evidence type="ECO:0000259" key="7">
    <source>
        <dbReference type="PROSITE" id="PS50135"/>
    </source>
</evidence>
<dbReference type="InterPro" id="IPR001841">
    <property type="entry name" value="Znf_RING"/>
</dbReference>
<dbReference type="Gene3D" id="3.30.40.10">
    <property type="entry name" value="Zinc/RING finger domain, C3HC4 (zinc finger)"/>
    <property type="match status" value="3"/>
</dbReference>
<evidence type="ECO:0000256" key="1">
    <source>
        <dbReference type="ARBA" id="ARBA00022723"/>
    </source>
</evidence>
<gene>
    <name evidence="9" type="ORF">BSTOLATCC_MIC66104</name>
</gene>
<feature type="domain" description="TRAF-type" evidence="8">
    <location>
        <begin position="98"/>
        <end position="150"/>
    </location>
</feature>
<dbReference type="InterPro" id="IPR043145">
    <property type="entry name" value="Znf_ZZ_sf"/>
</dbReference>
<dbReference type="InterPro" id="IPR000433">
    <property type="entry name" value="Znf_ZZ"/>
</dbReference>
<organism evidence="9 10">
    <name type="scientific">Blepharisma stoltei</name>
    <dbReference type="NCBI Taxonomy" id="1481888"/>
    <lineage>
        <taxon>Eukaryota</taxon>
        <taxon>Sar</taxon>
        <taxon>Alveolata</taxon>
        <taxon>Ciliophora</taxon>
        <taxon>Postciliodesmatophora</taxon>
        <taxon>Heterotrichea</taxon>
        <taxon>Heterotrichida</taxon>
        <taxon>Blepharismidae</taxon>
        <taxon>Blepharisma</taxon>
    </lineage>
</organism>
<dbReference type="PROSITE" id="PS50135">
    <property type="entry name" value="ZF_ZZ_2"/>
    <property type="match status" value="2"/>
</dbReference>
<dbReference type="AlphaFoldDB" id="A0AAU9KG03"/>
<evidence type="ECO:0000259" key="6">
    <source>
        <dbReference type="PROSITE" id="PS50089"/>
    </source>
</evidence>
<name>A0AAU9KG03_9CILI</name>
<dbReference type="Pfam" id="PF00569">
    <property type="entry name" value="ZZ"/>
    <property type="match status" value="2"/>
</dbReference>
<feature type="zinc finger region" description="TRAF-type" evidence="4">
    <location>
        <begin position="98"/>
        <end position="150"/>
    </location>
</feature>
<feature type="domain" description="RING-type" evidence="6">
    <location>
        <begin position="18"/>
        <end position="54"/>
    </location>
</feature>
<dbReference type="Proteomes" id="UP001162131">
    <property type="component" value="Unassembled WGS sequence"/>
</dbReference>
<dbReference type="PROSITE" id="PS50145">
    <property type="entry name" value="ZF_TRAF"/>
    <property type="match status" value="1"/>
</dbReference>
<dbReference type="PANTHER" id="PTHR10131:SF157">
    <property type="entry name" value="RECEPTOR-ASSOCIATED FACTOR, PUTATIVE-RELATED"/>
    <property type="match status" value="1"/>
</dbReference>
<sequence length="403" mass="46599">MGYEVERFIESVNAELICEICSDVLEDPMECSVCQTNFCKTCIEDWSKRRNECPKRCKLALQKPHRFLKQILGNLKIYCQNKNDGCEAVINLENLVKHENDECLFKRVKCRYLDCNVFLAKNIIEEHEKDCVKRTIACGDCGEEFKYIDLDSHSCVKFLAGIVQTLSQISKENEIKIFELERKMRENGIDQNMVHPGVICNNCHDEPIVGTRNVCLDCQNYNLCWKCKALAKHPHNNFFQLARAGEHEGVTCDGCQITPLRGIRFNCKICENFDFCHDCKLTIPHNHDFNIWAPYFIFIRPVGEIQVAFRTGDIMIRTFEIENLGNEPIKDIFMNCVAGESCIRSYGLSFNLEIPSKTVKILTIKEKITKVEPGSYLGLWRLSTMERRAYFGPEIKIEIMIIE</sequence>
<dbReference type="PROSITE" id="PS01357">
    <property type="entry name" value="ZF_ZZ_1"/>
    <property type="match status" value="1"/>
</dbReference>
<dbReference type="SUPFAM" id="SSF49599">
    <property type="entry name" value="TRAF domain-like"/>
    <property type="match status" value="1"/>
</dbReference>
<proteinExistence type="predicted"/>
<reference evidence="9" key="1">
    <citation type="submission" date="2021-09" db="EMBL/GenBank/DDBJ databases">
        <authorList>
            <consortium name="AG Swart"/>
            <person name="Singh M."/>
            <person name="Singh A."/>
            <person name="Seah K."/>
            <person name="Emmerich C."/>
        </authorList>
    </citation>
    <scope>NUCLEOTIDE SEQUENCE</scope>
    <source>
        <strain evidence="9">ATCC30299</strain>
    </source>
</reference>
<dbReference type="SUPFAM" id="SSF57850">
    <property type="entry name" value="RING/U-box"/>
    <property type="match status" value="3"/>
</dbReference>
<dbReference type="GO" id="GO:0008270">
    <property type="term" value="F:zinc ion binding"/>
    <property type="evidence" value="ECO:0007669"/>
    <property type="project" value="UniProtKB-KW"/>
</dbReference>
<keyword evidence="10" id="KW-1185">Reference proteome</keyword>
<dbReference type="PANTHER" id="PTHR10131">
    <property type="entry name" value="TNF RECEPTOR ASSOCIATED FACTOR"/>
    <property type="match status" value="1"/>
</dbReference>